<dbReference type="Pfam" id="PF00533">
    <property type="entry name" value="BRCT"/>
    <property type="match status" value="1"/>
</dbReference>
<feature type="region of interest" description="Disordered" evidence="1">
    <location>
        <begin position="426"/>
        <end position="456"/>
    </location>
</feature>
<evidence type="ECO:0000313" key="4">
    <source>
        <dbReference type="Proteomes" id="UP000008281"/>
    </source>
</evidence>
<accession>E3LLQ5</accession>
<dbReference type="STRING" id="31234.E3LLQ5"/>
<organism evidence="4">
    <name type="scientific">Caenorhabditis remanei</name>
    <name type="common">Caenorhabditis vulgaris</name>
    <dbReference type="NCBI Taxonomy" id="31234"/>
    <lineage>
        <taxon>Eukaryota</taxon>
        <taxon>Metazoa</taxon>
        <taxon>Ecdysozoa</taxon>
        <taxon>Nematoda</taxon>
        <taxon>Chromadorea</taxon>
        <taxon>Rhabditida</taxon>
        <taxon>Rhabditina</taxon>
        <taxon>Rhabditomorpha</taxon>
        <taxon>Rhabditoidea</taxon>
        <taxon>Rhabditidae</taxon>
        <taxon>Peloderinae</taxon>
        <taxon>Caenorhabditis</taxon>
    </lineage>
</organism>
<dbReference type="Proteomes" id="UP000008281">
    <property type="component" value="Unassembled WGS sequence"/>
</dbReference>
<name>E3LLQ5_CAERE</name>
<protein>
    <recommendedName>
        <fullName evidence="2">BRCT domain-containing protein</fullName>
    </recommendedName>
</protein>
<dbReference type="CDD" id="cd00027">
    <property type="entry name" value="BRCT"/>
    <property type="match status" value="2"/>
</dbReference>
<feature type="domain" description="BRCT" evidence="2">
    <location>
        <begin position="550"/>
        <end position="632"/>
    </location>
</feature>
<evidence type="ECO:0000259" key="2">
    <source>
        <dbReference type="PROSITE" id="PS50172"/>
    </source>
</evidence>
<evidence type="ECO:0000256" key="1">
    <source>
        <dbReference type="SAM" id="MobiDB-lite"/>
    </source>
</evidence>
<dbReference type="SUPFAM" id="SSF52113">
    <property type="entry name" value="BRCT domain"/>
    <property type="match status" value="3"/>
</dbReference>
<proteinExistence type="predicted"/>
<dbReference type="HOGENOM" id="CLU_411748_0_0_1"/>
<feature type="compositionally biased region" description="Basic residues" evidence="1">
    <location>
        <begin position="436"/>
        <end position="450"/>
    </location>
</feature>
<dbReference type="SMART" id="SM00292">
    <property type="entry name" value="BRCT"/>
    <property type="match status" value="3"/>
</dbReference>
<dbReference type="Gene3D" id="3.40.50.10190">
    <property type="entry name" value="BRCT domain"/>
    <property type="match status" value="3"/>
</dbReference>
<feature type="domain" description="BRCT" evidence="2">
    <location>
        <begin position="144"/>
        <end position="216"/>
    </location>
</feature>
<dbReference type="eggNOG" id="ENOG502SGYD">
    <property type="taxonomic scope" value="Eukaryota"/>
</dbReference>
<dbReference type="AlphaFoldDB" id="E3LLQ5"/>
<evidence type="ECO:0000313" key="3">
    <source>
        <dbReference type="EMBL" id="EFP02740.1"/>
    </source>
</evidence>
<gene>
    <name evidence="3" type="ORF">CRE_28543</name>
</gene>
<dbReference type="OMA" id="APENWEI"/>
<dbReference type="EMBL" id="DS268411">
    <property type="protein sequence ID" value="EFP02740.1"/>
    <property type="molecule type" value="Genomic_DNA"/>
</dbReference>
<sequence>MSELFYFDNMSIAYGFDPNISPIYEDDHDTYHSVHFSSADTPRKSGQVMNRTMGTSRMGSSLSEDFHHFHQECAPETTVMTEISEEIVEDSTSPDVNRLDYENDDQNSKRIILDEGDDEIVPESIGFLIDTFIVLSAGCCLPIRHHLSKKLIEMGAVVQKTVDDRTTHIVVDRYADELIVGAAMSRRPTPPLMVDIKWIQECLDNRKKCEETDYSMTGLRYLRQTCRRLSSFREPSPLGELEETHWEDMDNDAPTDPAMLLEEIRKLSERLDALLDYAPVIKFEYHSPDCPSEYTYSLFKLYVLEYSARQHPCPQSAPIRRPTNPTKLTPEAFNQLLISISSATTIKRRRSFTGFILNHREPMDSAIEVQETNKDVRETWEKPKNVKNLNKNAGKLPKTPRRAPQKTINDMRKTMPTDLTRIRDTLGKNATIGKNRTPKKAQKSVKKPQSRTKMEPIRADDSDIQSALASLTISGQHNPDRSSIEILDDNSRIRAPLVPTKSNVINRLQKRSEEDDDDFISDVSAYIQQNRTGRRARTTEEENEEMRNEVIFTGFSKDSSIEKKLKSIVRRFKLSISSEIDERHTLCVISRHGKRTLLVLKAICCDIPIVRPQWLEESFEDSQLLSSDDYIYDEWLLIKNNKIFENFHWKMWISPDCQPDSKELTWMVEKCGGKITRHLHKADLAIAPETWQVPEIHVCLEAVTPLFLIDSISMAALQSYKDYYLEN</sequence>
<dbReference type="InterPro" id="IPR001357">
    <property type="entry name" value="BRCT_dom"/>
</dbReference>
<dbReference type="OrthoDB" id="2384350at2759"/>
<reference evidence="3" key="1">
    <citation type="submission" date="2007-07" db="EMBL/GenBank/DDBJ databases">
        <title>PCAP assembly of the Caenorhabditis remanei genome.</title>
        <authorList>
            <consortium name="The Caenorhabditis remanei Sequencing Consortium"/>
            <person name="Wilson R.K."/>
        </authorList>
    </citation>
    <scope>NUCLEOTIDE SEQUENCE [LARGE SCALE GENOMIC DNA]</scope>
    <source>
        <strain evidence="3">PB4641</strain>
    </source>
</reference>
<dbReference type="InParanoid" id="E3LLQ5"/>
<dbReference type="InterPro" id="IPR036420">
    <property type="entry name" value="BRCT_dom_sf"/>
</dbReference>
<keyword evidence="4" id="KW-1185">Reference proteome</keyword>
<dbReference type="PROSITE" id="PS50172">
    <property type="entry name" value="BRCT"/>
    <property type="match status" value="2"/>
</dbReference>